<comment type="caution">
    <text evidence="2">The sequence shown here is derived from an EMBL/GenBank/DDBJ whole genome shotgun (WGS) entry which is preliminary data.</text>
</comment>
<accession>A0A916UF18</accession>
<dbReference type="Proteomes" id="UP000651668">
    <property type="component" value="Unassembled WGS sequence"/>
</dbReference>
<evidence type="ECO:0000313" key="2">
    <source>
        <dbReference type="EMBL" id="GGC70101.1"/>
    </source>
</evidence>
<sequence length="62" mass="6997">MENVNEQKDLEQQIQNEPAEGKPNTPNGDLEYTDNEVEYADGQGTLLDEEIDDQQADDQDAE</sequence>
<feature type="compositionally biased region" description="Acidic residues" evidence="1">
    <location>
        <begin position="47"/>
        <end position="62"/>
    </location>
</feature>
<keyword evidence="3" id="KW-1185">Reference proteome</keyword>
<protein>
    <submittedName>
        <fullName evidence="2">Uncharacterized protein</fullName>
    </submittedName>
</protein>
<feature type="region of interest" description="Disordered" evidence="1">
    <location>
        <begin position="1"/>
        <end position="62"/>
    </location>
</feature>
<evidence type="ECO:0000256" key="1">
    <source>
        <dbReference type="SAM" id="MobiDB-lite"/>
    </source>
</evidence>
<gene>
    <name evidence="2" type="ORF">GCM10011387_24400</name>
</gene>
<evidence type="ECO:0000313" key="3">
    <source>
        <dbReference type="Proteomes" id="UP000651668"/>
    </source>
</evidence>
<reference evidence="2" key="1">
    <citation type="journal article" date="2014" name="Int. J. Syst. Evol. Microbiol.">
        <title>Complete genome sequence of Corynebacterium casei LMG S-19264T (=DSM 44701T), isolated from a smear-ripened cheese.</title>
        <authorList>
            <consortium name="US DOE Joint Genome Institute (JGI-PGF)"/>
            <person name="Walter F."/>
            <person name="Albersmeier A."/>
            <person name="Kalinowski J."/>
            <person name="Ruckert C."/>
        </authorList>
    </citation>
    <scope>NUCLEOTIDE SEQUENCE</scope>
    <source>
        <strain evidence="2">CGMCC 1.15343</strain>
    </source>
</reference>
<reference evidence="2" key="2">
    <citation type="submission" date="2020-09" db="EMBL/GenBank/DDBJ databases">
        <authorList>
            <person name="Sun Q."/>
            <person name="Zhou Y."/>
        </authorList>
    </citation>
    <scope>NUCLEOTIDE SEQUENCE</scope>
    <source>
        <strain evidence="2">CGMCC 1.15343</strain>
    </source>
</reference>
<name>A0A916UF18_9SPHI</name>
<dbReference type="AlphaFoldDB" id="A0A916UF18"/>
<feature type="compositionally biased region" description="Basic and acidic residues" evidence="1">
    <location>
        <begin position="1"/>
        <end position="11"/>
    </location>
</feature>
<organism evidence="2 3">
    <name type="scientific">Pedobacter quisquiliarum</name>
    <dbReference type="NCBI Taxonomy" id="1834438"/>
    <lineage>
        <taxon>Bacteria</taxon>
        <taxon>Pseudomonadati</taxon>
        <taxon>Bacteroidota</taxon>
        <taxon>Sphingobacteriia</taxon>
        <taxon>Sphingobacteriales</taxon>
        <taxon>Sphingobacteriaceae</taxon>
        <taxon>Pedobacter</taxon>
    </lineage>
</organism>
<dbReference type="RefSeq" id="WP_188627194.1">
    <property type="nucleotide sequence ID" value="NZ_BMIL01000008.1"/>
</dbReference>
<proteinExistence type="predicted"/>
<dbReference type="EMBL" id="BMIL01000008">
    <property type="protein sequence ID" value="GGC70101.1"/>
    <property type="molecule type" value="Genomic_DNA"/>
</dbReference>